<evidence type="ECO:0000259" key="5">
    <source>
        <dbReference type="Pfam" id="PF01712"/>
    </source>
</evidence>
<keyword evidence="3" id="KW-0547">Nucleotide-binding</keyword>
<comment type="caution">
    <text evidence="6">The sequence shown here is derived from an EMBL/GenBank/DDBJ whole genome shotgun (WGS) entry which is preliminary data.</text>
</comment>
<feature type="active site" description="Proton acceptor" evidence="2">
    <location>
        <position position="109"/>
    </location>
</feature>
<name>A0AAV7X2J1_9NEOP</name>
<feature type="binding site" evidence="3">
    <location>
        <begin position="34"/>
        <end position="42"/>
    </location>
    <ligand>
        <name>ATP</name>
        <dbReference type="ChEBI" id="CHEBI:30616"/>
    </ligand>
</feature>
<gene>
    <name evidence="6" type="ORF">ONE63_011405</name>
</gene>
<feature type="signal peptide" evidence="4">
    <location>
        <begin position="1"/>
        <end position="24"/>
    </location>
</feature>
<protein>
    <recommendedName>
        <fullName evidence="5">Deoxynucleoside kinase domain-containing protein</fullName>
    </recommendedName>
</protein>
<dbReference type="Pfam" id="PF01712">
    <property type="entry name" value="dNK"/>
    <property type="match status" value="1"/>
</dbReference>
<evidence type="ECO:0000256" key="2">
    <source>
        <dbReference type="PIRSR" id="PIRSR000705-1"/>
    </source>
</evidence>
<keyword evidence="3" id="KW-0067">ATP-binding</keyword>
<evidence type="ECO:0000313" key="7">
    <source>
        <dbReference type="Proteomes" id="UP001075354"/>
    </source>
</evidence>
<evidence type="ECO:0000256" key="4">
    <source>
        <dbReference type="SAM" id="SignalP"/>
    </source>
</evidence>
<dbReference type="PANTHER" id="PTHR10513">
    <property type="entry name" value="DEOXYNUCLEOSIDE KINASE"/>
    <property type="match status" value="1"/>
</dbReference>
<reference evidence="6" key="1">
    <citation type="submission" date="2022-12" db="EMBL/GenBank/DDBJ databases">
        <title>Chromosome-level genome assembly of the bean flower thrips Megalurothrips usitatus.</title>
        <authorList>
            <person name="Ma L."/>
            <person name="Liu Q."/>
            <person name="Li H."/>
            <person name="Cai W."/>
        </authorList>
    </citation>
    <scope>NUCLEOTIDE SEQUENCE</scope>
    <source>
        <strain evidence="6">Cailab_2022a</strain>
    </source>
</reference>
<dbReference type="PANTHER" id="PTHR10513:SF24">
    <property type="entry name" value="THYMIDINE KINASE 2, MITOCHONDRIAL"/>
    <property type="match status" value="1"/>
</dbReference>
<feature type="domain" description="Deoxynucleoside kinase" evidence="5">
    <location>
        <begin position="32"/>
        <end position="211"/>
    </location>
</feature>
<keyword evidence="7" id="KW-1185">Reference proteome</keyword>
<evidence type="ECO:0000256" key="3">
    <source>
        <dbReference type="PIRSR" id="PIRSR000705-3"/>
    </source>
</evidence>
<dbReference type="SUPFAM" id="SSF52540">
    <property type="entry name" value="P-loop containing nucleoside triphosphate hydrolases"/>
    <property type="match status" value="1"/>
</dbReference>
<dbReference type="GO" id="GO:0005524">
    <property type="term" value="F:ATP binding"/>
    <property type="evidence" value="ECO:0007669"/>
    <property type="project" value="UniProtKB-KW"/>
</dbReference>
<dbReference type="Gene3D" id="3.40.50.300">
    <property type="entry name" value="P-loop containing nucleotide triphosphate hydrolases"/>
    <property type="match status" value="1"/>
</dbReference>
<dbReference type="Proteomes" id="UP001075354">
    <property type="component" value="Unassembled WGS sequence"/>
</dbReference>
<sequence length="229" mass="25920">MSLEAAALLVAVVAGLWWLAAGWARPPAVVYLEGNIGVGKSTVLRLLGGDARLQVVPEPLAAWQDVGGLNMLQLYLQDLGRWAYVFHTLALVTTWEAQRRQRRAVQVAERSVHSALRLFAALQRQDGLLGEPHMAVLHRVARTLLSEMPRREVFVYLRAPPEVAYRRARARARPEDAPLPREYFRRLHDRLEAWLLHEEHSPVWVVDADRESAEVAAEVRAIADLLLQR</sequence>
<keyword evidence="4" id="KW-0732">Signal</keyword>
<organism evidence="6 7">
    <name type="scientific">Megalurothrips usitatus</name>
    <name type="common">bean blossom thrips</name>
    <dbReference type="NCBI Taxonomy" id="439358"/>
    <lineage>
        <taxon>Eukaryota</taxon>
        <taxon>Metazoa</taxon>
        <taxon>Ecdysozoa</taxon>
        <taxon>Arthropoda</taxon>
        <taxon>Hexapoda</taxon>
        <taxon>Insecta</taxon>
        <taxon>Pterygota</taxon>
        <taxon>Neoptera</taxon>
        <taxon>Paraneoptera</taxon>
        <taxon>Thysanoptera</taxon>
        <taxon>Terebrantia</taxon>
        <taxon>Thripoidea</taxon>
        <taxon>Thripidae</taxon>
        <taxon>Megalurothrips</taxon>
    </lineage>
</organism>
<evidence type="ECO:0000256" key="1">
    <source>
        <dbReference type="ARBA" id="ARBA00007420"/>
    </source>
</evidence>
<dbReference type="InterPro" id="IPR031314">
    <property type="entry name" value="DNK_dom"/>
</dbReference>
<dbReference type="InterPro" id="IPR027417">
    <property type="entry name" value="P-loop_NTPase"/>
</dbReference>
<accession>A0AAV7X2J1</accession>
<dbReference type="InterPro" id="IPR002624">
    <property type="entry name" value="DCK/DGK"/>
</dbReference>
<evidence type="ECO:0000313" key="6">
    <source>
        <dbReference type="EMBL" id="KAJ1518988.1"/>
    </source>
</evidence>
<dbReference type="AlphaFoldDB" id="A0AAV7X2J1"/>
<proteinExistence type="inferred from homology"/>
<dbReference type="PIRSF" id="PIRSF000705">
    <property type="entry name" value="DNK"/>
    <property type="match status" value="1"/>
</dbReference>
<dbReference type="InterPro" id="IPR050566">
    <property type="entry name" value="Deoxyribonucleoside_kinase"/>
</dbReference>
<dbReference type="GO" id="GO:0019136">
    <property type="term" value="F:deoxynucleoside kinase activity"/>
    <property type="evidence" value="ECO:0007669"/>
    <property type="project" value="InterPro"/>
</dbReference>
<dbReference type="GO" id="GO:0005739">
    <property type="term" value="C:mitochondrion"/>
    <property type="evidence" value="ECO:0007669"/>
    <property type="project" value="TreeGrafter"/>
</dbReference>
<dbReference type="EMBL" id="JAPTSV010000799">
    <property type="protein sequence ID" value="KAJ1518988.1"/>
    <property type="molecule type" value="Genomic_DNA"/>
</dbReference>
<feature type="chain" id="PRO_5043664293" description="Deoxynucleoside kinase domain-containing protein" evidence="4">
    <location>
        <begin position="25"/>
        <end position="229"/>
    </location>
</feature>
<feature type="binding site" evidence="3">
    <location>
        <begin position="167"/>
        <end position="171"/>
    </location>
    <ligand>
        <name>ATP</name>
        <dbReference type="ChEBI" id="CHEBI:30616"/>
    </ligand>
</feature>
<comment type="similarity">
    <text evidence="1">Belongs to the DCK/DGK family.</text>
</comment>